<evidence type="ECO:0000313" key="2">
    <source>
        <dbReference type="EMBL" id="MCI0754445.1"/>
    </source>
</evidence>
<dbReference type="SUPFAM" id="SSF82657">
    <property type="entry name" value="BolA-like"/>
    <property type="match status" value="1"/>
</dbReference>
<dbReference type="InterPro" id="IPR036065">
    <property type="entry name" value="BolA-like_sf"/>
</dbReference>
<keyword evidence="3" id="KW-1185">Reference proteome</keyword>
<proteinExistence type="inferred from homology"/>
<dbReference type="PIRSF" id="PIRSF003113">
    <property type="entry name" value="BolA"/>
    <property type="match status" value="1"/>
</dbReference>
<dbReference type="InterPro" id="IPR002634">
    <property type="entry name" value="BolA"/>
</dbReference>
<comment type="caution">
    <text evidence="2">The sequence shown here is derived from an EMBL/GenBank/DDBJ whole genome shotgun (WGS) entry which is preliminary data.</text>
</comment>
<dbReference type="EMBL" id="JALBUU010000004">
    <property type="protein sequence ID" value="MCI0754445.1"/>
    <property type="molecule type" value="Genomic_DNA"/>
</dbReference>
<name>A0ABS9W580_9PROT</name>
<protein>
    <submittedName>
        <fullName evidence="2">BolA family transcriptional regulator</fullName>
    </submittedName>
</protein>
<dbReference type="Pfam" id="PF01722">
    <property type="entry name" value="BolA"/>
    <property type="match status" value="1"/>
</dbReference>
<dbReference type="Proteomes" id="UP001201985">
    <property type="component" value="Unassembled WGS sequence"/>
</dbReference>
<dbReference type="RefSeq" id="WP_120006186.1">
    <property type="nucleotide sequence ID" value="NZ_JALBUU010000004.1"/>
</dbReference>
<dbReference type="PANTHER" id="PTHR46230">
    <property type="match status" value="1"/>
</dbReference>
<gene>
    <name evidence="2" type="ORF">MON41_11830</name>
</gene>
<sequence>MLKRADRMRHTLLSTFAPAEVEITDNSHQHAGHAGARPGGETHYTVRVVSPAFAGQSRVARSRAVHAALEPEFGGGLHALSLRLLTPDEAQAPGTAPGAG</sequence>
<accession>A0ABS9W580</accession>
<evidence type="ECO:0000313" key="3">
    <source>
        <dbReference type="Proteomes" id="UP001201985"/>
    </source>
</evidence>
<dbReference type="Gene3D" id="3.30.300.90">
    <property type="entry name" value="BolA-like"/>
    <property type="match status" value="1"/>
</dbReference>
<dbReference type="PANTHER" id="PTHR46230:SF7">
    <property type="entry name" value="BOLA-LIKE PROTEIN 1"/>
    <property type="match status" value="1"/>
</dbReference>
<reference evidence="2 3" key="1">
    <citation type="submission" date="2022-03" db="EMBL/GenBank/DDBJ databases">
        <title>Complete genome analysis of Roseomonas KG 17.1 : a prolific producer of plant growth promoters.</title>
        <authorList>
            <person name="Saadouli I."/>
            <person name="Najjari A."/>
            <person name="Mosbah A."/>
            <person name="Ouzari H.I."/>
        </authorList>
    </citation>
    <scope>NUCLEOTIDE SEQUENCE [LARGE SCALE GENOMIC DNA]</scope>
    <source>
        <strain evidence="2 3">KG17-1</strain>
    </source>
</reference>
<organism evidence="2 3">
    <name type="scientific">Teichococcus vastitatis</name>
    <dbReference type="NCBI Taxonomy" id="2307076"/>
    <lineage>
        <taxon>Bacteria</taxon>
        <taxon>Pseudomonadati</taxon>
        <taxon>Pseudomonadota</taxon>
        <taxon>Alphaproteobacteria</taxon>
        <taxon>Acetobacterales</taxon>
        <taxon>Roseomonadaceae</taxon>
        <taxon>Roseomonas</taxon>
    </lineage>
</organism>
<comment type="similarity">
    <text evidence="1">Belongs to the BolA/IbaG family.</text>
</comment>
<evidence type="ECO:0000256" key="1">
    <source>
        <dbReference type="RuleBase" id="RU003860"/>
    </source>
</evidence>